<evidence type="ECO:0000313" key="1">
    <source>
        <dbReference type="EMBL" id="NIK72778.1"/>
    </source>
</evidence>
<comment type="caution">
    <text evidence="1">The sequence shown here is derived from an EMBL/GenBank/DDBJ whole genome shotgun (WGS) entry which is preliminary data.</text>
</comment>
<dbReference type="EMBL" id="JAASRN010000001">
    <property type="protein sequence ID" value="NIK72778.1"/>
    <property type="molecule type" value="Genomic_DNA"/>
</dbReference>
<dbReference type="AlphaFoldDB" id="A0A846MMK4"/>
<gene>
    <name evidence="1" type="ORF">FHS56_000264</name>
</gene>
<proteinExistence type="predicted"/>
<accession>A0A846MMK4</accession>
<evidence type="ECO:0000313" key="2">
    <source>
        <dbReference type="Proteomes" id="UP000537126"/>
    </source>
</evidence>
<dbReference type="RefSeq" id="WP_166918084.1">
    <property type="nucleotide sequence ID" value="NZ_JAASRN010000001.1"/>
</dbReference>
<reference evidence="1 2" key="1">
    <citation type="submission" date="2020-03" db="EMBL/GenBank/DDBJ databases">
        <title>Genomic Encyclopedia of Type Strains, Phase IV (KMG-IV): sequencing the most valuable type-strain genomes for metagenomic binning, comparative biology and taxonomic classification.</title>
        <authorList>
            <person name="Goeker M."/>
        </authorList>
    </citation>
    <scope>NUCLEOTIDE SEQUENCE [LARGE SCALE GENOMIC DNA]</scope>
    <source>
        <strain evidence="1 2">DSM 5718</strain>
    </source>
</reference>
<dbReference type="Proteomes" id="UP000537126">
    <property type="component" value="Unassembled WGS sequence"/>
</dbReference>
<sequence>MSKYDFVVVDYWKSLLEAFRKGDEASLRLLDEALQSAWTNPWALDFFITQQQIYMHRLRRHTRDEALREQCLRMCRQWESTYYTLTLPNEDLLRQVYCHPDARLS</sequence>
<name>A0A846MMK4_9BACT</name>
<protein>
    <submittedName>
        <fullName evidence="1">Uncharacterized protein</fullName>
    </submittedName>
</protein>
<keyword evidence="2" id="KW-1185">Reference proteome</keyword>
<organism evidence="1 2">
    <name type="scientific">Thermonema lapsum</name>
    <dbReference type="NCBI Taxonomy" id="28195"/>
    <lineage>
        <taxon>Bacteria</taxon>
        <taxon>Pseudomonadati</taxon>
        <taxon>Bacteroidota</taxon>
        <taxon>Cytophagia</taxon>
        <taxon>Cytophagales</taxon>
        <taxon>Thermonemataceae</taxon>
        <taxon>Thermonema</taxon>
    </lineage>
</organism>